<keyword evidence="5" id="KW-0539">Nucleus</keyword>
<organism evidence="7 8">
    <name type="scientific">Acacia crassicarpa</name>
    <name type="common">northern wattle</name>
    <dbReference type="NCBI Taxonomy" id="499986"/>
    <lineage>
        <taxon>Eukaryota</taxon>
        <taxon>Viridiplantae</taxon>
        <taxon>Streptophyta</taxon>
        <taxon>Embryophyta</taxon>
        <taxon>Tracheophyta</taxon>
        <taxon>Spermatophyta</taxon>
        <taxon>Magnoliopsida</taxon>
        <taxon>eudicotyledons</taxon>
        <taxon>Gunneridae</taxon>
        <taxon>Pentapetalae</taxon>
        <taxon>rosids</taxon>
        <taxon>fabids</taxon>
        <taxon>Fabales</taxon>
        <taxon>Fabaceae</taxon>
        <taxon>Caesalpinioideae</taxon>
        <taxon>mimosoid clade</taxon>
        <taxon>Acacieae</taxon>
        <taxon>Acacia</taxon>
    </lineage>
</organism>
<dbReference type="EMBL" id="JAWXYG010000003">
    <property type="protein sequence ID" value="KAK4276632.1"/>
    <property type="molecule type" value="Genomic_DNA"/>
</dbReference>
<dbReference type="GO" id="GO:0003677">
    <property type="term" value="F:DNA binding"/>
    <property type="evidence" value="ECO:0007669"/>
    <property type="project" value="UniProtKB-KW"/>
</dbReference>
<evidence type="ECO:0000313" key="8">
    <source>
        <dbReference type="Proteomes" id="UP001293593"/>
    </source>
</evidence>
<dbReference type="InterPro" id="IPR044837">
    <property type="entry name" value="REM16-like"/>
</dbReference>
<dbReference type="InterPro" id="IPR003340">
    <property type="entry name" value="B3_DNA-bd"/>
</dbReference>
<keyword evidence="3" id="KW-0238">DNA-binding</keyword>
<dbReference type="CDD" id="cd10017">
    <property type="entry name" value="B3_DNA"/>
    <property type="match status" value="2"/>
</dbReference>
<sequence>MGENCQSCRSWVDDIYWSRFQFVHFAHFLPKGFDRQLALPKSFSDNLRKKLPDNVILKGPGGDVWSVGLTTRNDTLHFTHGWQQFVKDHCLEENDLLVFKYNNESQFEVLIFGQGSSCEKAASYFVRKCGHTNKRIRYKRLEEFSSPSNVRAKHASPVKIVRGESIGVPAIIPTEISSKEACDADVEFASPVTTIPMAATDVQTKRRGGTRGSKARGGSVDLIADAEPISASRSKANETLYISNRRPVTEDEKTVALQLAQAACTDNGFYIIMRPTHVYKRFYASIPSKWLAEHLSPHSEDVILRMGGNEWRAKYSYEHGRRTGGLTGGWKQFAVDNNLEEFDVCVFELLGQSKPLIMDVTIFRVVEEVTPLGKVNPVGGKRVPNGIQSWEACP</sequence>
<name>A0AAE1JYA5_9FABA</name>
<dbReference type="SUPFAM" id="SSF101936">
    <property type="entry name" value="DNA-binding pseudobarrel domain"/>
    <property type="match status" value="2"/>
</dbReference>
<reference evidence="7" key="1">
    <citation type="submission" date="2023-10" db="EMBL/GenBank/DDBJ databases">
        <title>Chromosome-level genome of the transformable northern wattle, Acacia crassicarpa.</title>
        <authorList>
            <person name="Massaro I."/>
            <person name="Sinha N.R."/>
            <person name="Poethig S."/>
            <person name="Leichty A.R."/>
        </authorList>
    </citation>
    <scope>NUCLEOTIDE SEQUENCE</scope>
    <source>
        <strain evidence="7">Acra3RX</strain>
        <tissue evidence="7">Leaf</tissue>
    </source>
</reference>
<evidence type="ECO:0000256" key="3">
    <source>
        <dbReference type="ARBA" id="ARBA00023125"/>
    </source>
</evidence>
<dbReference type="GO" id="GO:0005634">
    <property type="term" value="C:nucleus"/>
    <property type="evidence" value="ECO:0007669"/>
    <property type="project" value="UniProtKB-SubCell"/>
</dbReference>
<evidence type="ECO:0000313" key="7">
    <source>
        <dbReference type="EMBL" id="KAK4276632.1"/>
    </source>
</evidence>
<dbReference type="AlphaFoldDB" id="A0AAE1JYA5"/>
<dbReference type="PANTHER" id="PTHR31391">
    <property type="entry name" value="B3 DOMAIN-CONTAINING PROTEIN OS11G0197600-RELATED"/>
    <property type="match status" value="1"/>
</dbReference>
<evidence type="ECO:0000256" key="4">
    <source>
        <dbReference type="ARBA" id="ARBA00023163"/>
    </source>
</evidence>
<feature type="domain" description="TF-B3" evidence="6">
    <location>
        <begin position="22"/>
        <end position="115"/>
    </location>
</feature>
<evidence type="ECO:0000259" key="6">
    <source>
        <dbReference type="PROSITE" id="PS50863"/>
    </source>
</evidence>
<evidence type="ECO:0000256" key="2">
    <source>
        <dbReference type="ARBA" id="ARBA00023015"/>
    </source>
</evidence>
<evidence type="ECO:0000256" key="1">
    <source>
        <dbReference type="ARBA" id="ARBA00004123"/>
    </source>
</evidence>
<keyword evidence="2" id="KW-0805">Transcription regulation</keyword>
<keyword evidence="8" id="KW-1185">Reference proteome</keyword>
<feature type="domain" description="TF-B3" evidence="6">
    <location>
        <begin position="269"/>
        <end position="366"/>
    </location>
</feature>
<accession>A0AAE1JYA5</accession>
<dbReference type="Pfam" id="PF02362">
    <property type="entry name" value="B3"/>
    <property type="match status" value="2"/>
</dbReference>
<protein>
    <recommendedName>
        <fullName evidence="6">TF-B3 domain-containing protein</fullName>
    </recommendedName>
</protein>
<dbReference type="PROSITE" id="PS50863">
    <property type="entry name" value="B3"/>
    <property type="match status" value="2"/>
</dbReference>
<dbReference type="SMART" id="SM01019">
    <property type="entry name" value="B3"/>
    <property type="match status" value="2"/>
</dbReference>
<proteinExistence type="predicted"/>
<dbReference type="InterPro" id="IPR015300">
    <property type="entry name" value="DNA-bd_pseudobarrel_sf"/>
</dbReference>
<gene>
    <name evidence="7" type="ORF">QN277_014760</name>
</gene>
<dbReference type="Proteomes" id="UP001293593">
    <property type="component" value="Unassembled WGS sequence"/>
</dbReference>
<evidence type="ECO:0000256" key="5">
    <source>
        <dbReference type="ARBA" id="ARBA00023242"/>
    </source>
</evidence>
<dbReference type="PANTHER" id="PTHR31391:SF157">
    <property type="entry name" value="B3 DOMAIN-CONTAINING PROTEIN REM16"/>
    <property type="match status" value="1"/>
</dbReference>
<comment type="caution">
    <text evidence="7">The sequence shown here is derived from an EMBL/GenBank/DDBJ whole genome shotgun (WGS) entry which is preliminary data.</text>
</comment>
<keyword evidence="4" id="KW-0804">Transcription</keyword>
<comment type="subcellular location">
    <subcellularLocation>
        <location evidence="1">Nucleus</location>
    </subcellularLocation>
</comment>
<dbReference type="Gene3D" id="2.40.330.10">
    <property type="entry name" value="DNA-binding pseudobarrel domain"/>
    <property type="match status" value="2"/>
</dbReference>